<keyword evidence="1" id="KW-1133">Transmembrane helix</keyword>
<comment type="caution">
    <text evidence="2">The sequence shown here is derived from an EMBL/GenBank/DDBJ whole genome shotgun (WGS) entry which is preliminary data.</text>
</comment>
<reference evidence="2 3" key="1">
    <citation type="submission" date="2018-11" db="EMBL/GenBank/DDBJ databases">
        <title>Species Designations Belie Phenotypic and Genotypic Heterogeneity in Oral Streptococci.</title>
        <authorList>
            <person name="Velsko I."/>
        </authorList>
    </citation>
    <scope>NUCLEOTIDE SEQUENCE [LARGE SCALE GENOMIC DNA]</scope>
    <source>
        <strain evidence="2 3">BCC15</strain>
    </source>
</reference>
<keyword evidence="1" id="KW-0812">Transmembrane</keyword>
<dbReference type="Proteomes" id="UP000278653">
    <property type="component" value="Unassembled WGS sequence"/>
</dbReference>
<feature type="transmembrane region" description="Helical" evidence="1">
    <location>
        <begin position="7"/>
        <end position="27"/>
    </location>
</feature>
<accession>A0A3R9IJD7</accession>
<name>A0A3R9IJD7_STRMT</name>
<evidence type="ECO:0000313" key="3">
    <source>
        <dbReference type="Proteomes" id="UP000278653"/>
    </source>
</evidence>
<evidence type="ECO:0000256" key="1">
    <source>
        <dbReference type="SAM" id="Phobius"/>
    </source>
</evidence>
<dbReference type="EMBL" id="RJNH01000001">
    <property type="protein sequence ID" value="RSI63304.1"/>
    <property type="molecule type" value="Genomic_DNA"/>
</dbReference>
<proteinExistence type="predicted"/>
<protein>
    <recommendedName>
        <fullName evidence="4">DUF1372 family protein</fullName>
    </recommendedName>
</protein>
<dbReference type="Pfam" id="PF07116">
    <property type="entry name" value="DUF1372"/>
    <property type="match status" value="1"/>
</dbReference>
<keyword evidence="1" id="KW-0472">Membrane</keyword>
<sequence length="114" mass="12767">MKNKNRVGLFFALVSLSISMLNLGLIISKNHYKPQVVKLEQQVDELKKRKPVIIYQVDNAGGKLIGTVTDKAIVDGHYTVTIGAYGKFLVTKEQYESINVGDDAPSYLKREVVR</sequence>
<evidence type="ECO:0000313" key="2">
    <source>
        <dbReference type="EMBL" id="RSI63304.1"/>
    </source>
</evidence>
<gene>
    <name evidence="2" type="ORF">D8865_01475</name>
</gene>
<evidence type="ECO:0008006" key="4">
    <source>
        <dbReference type="Google" id="ProtNLM"/>
    </source>
</evidence>
<dbReference type="AlphaFoldDB" id="A0A3R9IJD7"/>
<organism evidence="2 3">
    <name type="scientific">Streptococcus mitis</name>
    <dbReference type="NCBI Taxonomy" id="28037"/>
    <lineage>
        <taxon>Bacteria</taxon>
        <taxon>Bacillati</taxon>
        <taxon>Bacillota</taxon>
        <taxon>Bacilli</taxon>
        <taxon>Lactobacillales</taxon>
        <taxon>Streptococcaceae</taxon>
        <taxon>Streptococcus</taxon>
        <taxon>Streptococcus mitis group</taxon>
    </lineage>
</organism>
<dbReference type="RefSeq" id="WP_125446798.1">
    <property type="nucleotide sequence ID" value="NZ_RJNH01000001.1"/>
</dbReference>
<dbReference type="InterPro" id="IPR010779">
    <property type="entry name" value="DUF1372"/>
</dbReference>